<sequence length="202" mass="22490">MKDTRLHFTSCCFLEWLLPRSSPRRQAAVPQPHHASVERRHVLVTVPSHVIPPLPRRQPIPQRRRPAANAGNAVFFAVLTFVIVVLLHHAVAVAGGAVVVSREGPWSSRSWPRWLPRRGIRTAARSRRRRWGGVGSGDGPDAPDAESRGEDCGPRPDRAGGVAGEGVESQRHRLERHFEQVHFGTNTKGGRECVFWGRKLPT</sequence>
<evidence type="ECO:0000256" key="2">
    <source>
        <dbReference type="SAM" id="Phobius"/>
    </source>
</evidence>
<gene>
    <name evidence="3" type="ORF">B296_00023366</name>
</gene>
<accession>A0A426Z3F4</accession>
<dbReference type="Proteomes" id="UP000287651">
    <property type="component" value="Unassembled WGS sequence"/>
</dbReference>
<name>A0A426Z3F4_ENSVE</name>
<keyword evidence="2" id="KW-0812">Transmembrane</keyword>
<proteinExistence type="predicted"/>
<feature type="transmembrane region" description="Helical" evidence="2">
    <location>
        <begin position="73"/>
        <end position="100"/>
    </location>
</feature>
<feature type="region of interest" description="Disordered" evidence="1">
    <location>
        <begin position="125"/>
        <end position="170"/>
    </location>
</feature>
<keyword evidence="2" id="KW-0472">Membrane</keyword>
<keyword evidence="2" id="KW-1133">Transmembrane helix</keyword>
<comment type="caution">
    <text evidence="3">The sequence shown here is derived from an EMBL/GenBank/DDBJ whole genome shotgun (WGS) entry which is preliminary data.</text>
</comment>
<evidence type="ECO:0000313" key="4">
    <source>
        <dbReference type="Proteomes" id="UP000287651"/>
    </source>
</evidence>
<feature type="compositionally biased region" description="Basic and acidic residues" evidence="1">
    <location>
        <begin position="145"/>
        <end position="158"/>
    </location>
</feature>
<evidence type="ECO:0000313" key="3">
    <source>
        <dbReference type="EMBL" id="RRT58509.1"/>
    </source>
</evidence>
<evidence type="ECO:0000256" key="1">
    <source>
        <dbReference type="SAM" id="MobiDB-lite"/>
    </source>
</evidence>
<dbReference type="EMBL" id="AMZH03008641">
    <property type="protein sequence ID" value="RRT58509.1"/>
    <property type="molecule type" value="Genomic_DNA"/>
</dbReference>
<dbReference type="AlphaFoldDB" id="A0A426Z3F4"/>
<protein>
    <submittedName>
        <fullName evidence="3">Uncharacterized protein</fullName>
    </submittedName>
</protein>
<organism evidence="3 4">
    <name type="scientific">Ensete ventricosum</name>
    <name type="common">Abyssinian banana</name>
    <name type="synonym">Musa ensete</name>
    <dbReference type="NCBI Taxonomy" id="4639"/>
    <lineage>
        <taxon>Eukaryota</taxon>
        <taxon>Viridiplantae</taxon>
        <taxon>Streptophyta</taxon>
        <taxon>Embryophyta</taxon>
        <taxon>Tracheophyta</taxon>
        <taxon>Spermatophyta</taxon>
        <taxon>Magnoliopsida</taxon>
        <taxon>Liliopsida</taxon>
        <taxon>Zingiberales</taxon>
        <taxon>Musaceae</taxon>
        <taxon>Ensete</taxon>
    </lineage>
</organism>
<reference evidence="3 4" key="1">
    <citation type="journal article" date="2014" name="Agronomy (Basel)">
        <title>A Draft Genome Sequence for Ensete ventricosum, the Drought-Tolerant Tree Against Hunger.</title>
        <authorList>
            <person name="Harrison J."/>
            <person name="Moore K.A."/>
            <person name="Paszkiewicz K."/>
            <person name="Jones T."/>
            <person name="Grant M."/>
            <person name="Ambacheew D."/>
            <person name="Muzemil S."/>
            <person name="Studholme D.J."/>
        </authorList>
    </citation>
    <scope>NUCLEOTIDE SEQUENCE [LARGE SCALE GENOMIC DNA]</scope>
</reference>